<organism evidence="1 2">
    <name type="scientific">Shewanella cyperi</name>
    <dbReference type="NCBI Taxonomy" id="2814292"/>
    <lineage>
        <taxon>Bacteria</taxon>
        <taxon>Pseudomonadati</taxon>
        <taxon>Pseudomonadota</taxon>
        <taxon>Gammaproteobacteria</taxon>
        <taxon>Alteromonadales</taxon>
        <taxon>Shewanellaceae</taxon>
        <taxon>Shewanella</taxon>
    </lineage>
</organism>
<dbReference type="Proteomes" id="UP000663281">
    <property type="component" value="Chromosome"/>
</dbReference>
<evidence type="ECO:0000313" key="1">
    <source>
        <dbReference type="EMBL" id="QSX30739.1"/>
    </source>
</evidence>
<dbReference type="AlphaFoldDB" id="A0A974XLT1"/>
<keyword evidence="2" id="KW-1185">Reference proteome</keyword>
<accession>A0A974XLT1</accession>
<protein>
    <submittedName>
        <fullName evidence="1">Uncharacterized protein</fullName>
    </submittedName>
</protein>
<name>A0A974XLT1_9GAMM</name>
<dbReference type="RefSeq" id="WP_207325517.1">
    <property type="nucleotide sequence ID" value="NZ_CP071504.1"/>
</dbReference>
<gene>
    <name evidence="1" type="ORF">JYB88_03500</name>
</gene>
<evidence type="ECO:0000313" key="2">
    <source>
        <dbReference type="Proteomes" id="UP000663281"/>
    </source>
</evidence>
<proteinExistence type="predicted"/>
<sequence length="654" mass="75699">MSKDVLVNRIDVQFNDEAIDKNFDFLKINCDLRGKQNYGKAVTTIYEHVKPLSLCKIKDGYAVLVRKGVIHSLSDPHFTVIPQIAADMPISTKAKLLIGALPVMQAVDQKCSEGMGLYYLVDVEAIREVEVLRTYEVKIEWEQQKHLVLSIESATFTPVSYHTNAHGELYGDCTHLPRLKFDQWTQELSRVRGGDYIRKKHRDRNMSGEMVSLDTKNPAKFWRSKMGILATFMDDAERYLSDYLKVRFQTLSPGYRVRFKDRDVKAAYESINKLLSGYAINLINLTDCDTSELVRALERDGFDVTKSNNVDYDALNLAIHHNREHYESKQEVDPYRSLRLDKGIIIQSAYPETLIRKGKLSQSEYEACKKELFIKLETASQEFKFVKPDGNWQFVVFHDVKDKERYYDSLSWSDGKLIFERFDENEAQERFLLDLPRQLKNGEHAAVDLSSGETYIFEDTKYVALPQYQELASVMSELANGYASGIQRVWVEEFLNLLKCGEIELTNQALVKERLETLLARKPTCSTLYKEDIFNDKENKIAYKGSLQTFFDWVATEKGLRLGASLKGQDAGFIEASLGLLYNDEERLYFVGDKDNVKSVPRFCRIRRILTDAEEVPVELLRMMEVFHVRHKQATIYPFPFKHLREMSKIYDQD</sequence>
<dbReference type="KEGG" id="scyp:JYB88_03500"/>
<dbReference type="EMBL" id="CP071504">
    <property type="protein sequence ID" value="QSX30739.1"/>
    <property type="molecule type" value="Genomic_DNA"/>
</dbReference>
<reference evidence="1 2" key="1">
    <citation type="submission" date="2021-03" db="EMBL/GenBank/DDBJ databases">
        <title>Novel species identification of genus Shewanella.</title>
        <authorList>
            <person name="Liu G."/>
            <person name="Zhang Q."/>
        </authorList>
    </citation>
    <scope>NUCLEOTIDE SEQUENCE [LARGE SCALE GENOMIC DNA]</scope>
    <source>
        <strain evidence="1 2">FJAT-53726</strain>
    </source>
</reference>